<organism evidence="2 3">
    <name type="scientific">Paralvinella palmiformis</name>
    <dbReference type="NCBI Taxonomy" id="53620"/>
    <lineage>
        <taxon>Eukaryota</taxon>
        <taxon>Metazoa</taxon>
        <taxon>Spiralia</taxon>
        <taxon>Lophotrochozoa</taxon>
        <taxon>Annelida</taxon>
        <taxon>Polychaeta</taxon>
        <taxon>Sedentaria</taxon>
        <taxon>Canalipalpata</taxon>
        <taxon>Terebellida</taxon>
        <taxon>Terebelliformia</taxon>
        <taxon>Alvinellidae</taxon>
        <taxon>Paralvinella</taxon>
    </lineage>
</organism>
<evidence type="ECO:0000313" key="3">
    <source>
        <dbReference type="Proteomes" id="UP001208570"/>
    </source>
</evidence>
<evidence type="ECO:0000256" key="1">
    <source>
        <dbReference type="SAM" id="Phobius"/>
    </source>
</evidence>
<feature type="non-terminal residue" evidence="2">
    <location>
        <position position="1"/>
    </location>
</feature>
<proteinExistence type="predicted"/>
<dbReference type="AlphaFoldDB" id="A0AAD9JTW8"/>
<feature type="transmembrane region" description="Helical" evidence="1">
    <location>
        <begin position="60"/>
        <end position="80"/>
    </location>
</feature>
<feature type="transmembrane region" description="Helical" evidence="1">
    <location>
        <begin position="163"/>
        <end position="181"/>
    </location>
</feature>
<keyword evidence="1" id="KW-1133">Transmembrane helix</keyword>
<dbReference type="EMBL" id="JAODUP010000156">
    <property type="protein sequence ID" value="KAK2159213.1"/>
    <property type="molecule type" value="Genomic_DNA"/>
</dbReference>
<protein>
    <submittedName>
        <fullName evidence="2">Uncharacterized protein</fullName>
    </submittedName>
</protein>
<reference evidence="2" key="1">
    <citation type="journal article" date="2023" name="Mol. Biol. Evol.">
        <title>Third-Generation Sequencing Reveals the Adaptive Role of the Epigenome in Three Deep-Sea Polychaetes.</title>
        <authorList>
            <person name="Perez M."/>
            <person name="Aroh O."/>
            <person name="Sun Y."/>
            <person name="Lan Y."/>
            <person name="Juniper S.K."/>
            <person name="Young C.R."/>
            <person name="Angers B."/>
            <person name="Qian P.Y."/>
        </authorList>
    </citation>
    <scope>NUCLEOTIDE SEQUENCE</scope>
    <source>
        <strain evidence="2">P08H-3</strain>
    </source>
</reference>
<gene>
    <name evidence="2" type="ORF">LSH36_156g07000</name>
</gene>
<evidence type="ECO:0000313" key="2">
    <source>
        <dbReference type="EMBL" id="KAK2159213.1"/>
    </source>
</evidence>
<feature type="transmembrane region" description="Helical" evidence="1">
    <location>
        <begin position="235"/>
        <end position="256"/>
    </location>
</feature>
<sequence>ATYNNVSTAKRQITQQHWSGYGEQRLHGSKVIPALLWLVSNGWELCQKGLWAKLKRPGGFIIYQVSVVLSTTMYATYLIYLMGSNYNGYLDSYSTNATCYCLYHRDPEIGQTETVYQSCPTSVSRGLPYCSTSLYCFLEGLDLYSLLTDLMDDGRQLAANRSMANAIMTVIGFGSYIVHVIQPMAFVRCLPVQNGSRRPAHSSSAATAGTARTSCHKTLSRKLLTFVSSTRNTVIAAKMVSVVLNLMLLTLRLFLFRMLGGFEAGMVPNSFVLFMIKEFYVFWQRGSEFCVDWWDLQREQHCDDD</sequence>
<accession>A0AAD9JTW8</accession>
<keyword evidence="3" id="KW-1185">Reference proteome</keyword>
<keyword evidence="1" id="KW-0472">Membrane</keyword>
<comment type="caution">
    <text evidence="2">The sequence shown here is derived from an EMBL/GenBank/DDBJ whole genome shotgun (WGS) entry which is preliminary data.</text>
</comment>
<keyword evidence="1" id="KW-0812">Transmembrane</keyword>
<name>A0AAD9JTW8_9ANNE</name>
<dbReference type="Proteomes" id="UP001208570">
    <property type="component" value="Unassembled WGS sequence"/>
</dbReference>